<organism evidence="1 2">
    <name type="scientific">Oryza sativa subsp. japonica</name>
    <name type="common">Rice</name>
    <dbReference type="NCBI Taxonomy" id="39947"/>
    <lineage>
        <taxon>Eukaryota</taxon>
        <taxon>Viridiplantae</taxon>
        <taxon>Streptophyta</taxon>
        <taxon>Embryophyta</taxon>
        <taxon>Tracheophyta</taxon>
        <taxon>Spermatophyta</taxon>
        <taxon>Magnoliopsida</taxon>
        <taxon>Liliopsida</taxon>
        <taxon>Poales</taxon>
        <taxon>Poaceae</taxon>
        <taxon>BOP clade</taxon>
        <taxon>Oryzoideae</taxon>
        <taxon>Oryzeae</taxon>
        <taxon>Oryzinae</taxon>
        <taxon>Oryza</taxon>
        <taxon>Oryza sativa</taxon>
    </lineage>
</organism>
<reference evidence="2" key="2">
    <citation type="journal article" date="2008" name="Nucleic Acids Res.">
        <title>The rice annotation project database (RAP-DB): 2008 update.</title>
        <authorList>
            <consortium name="The rice annotation project (RAP)"/>
        </authorList>
    </citation>
    <scope>GENOME REANNOTATION</scope>
    <source>
        <strain evidence="2">cv. Nipponbare</strain>
    </source>
</reference>
<dbReference type="EMBL" id="AP004679">
    <property type="protein sequence ID" value="BAD61795.1"/>
    <property type="molecule type" value="Genomic_DNA"/>
</dbReference>
<dbReference type="AlphaFoldDB" id="Q5Z7R1"/>
<gene>
    <name evidence="1" type="primary">OSJNBa0021N09.34</name>
</gene>
<reference evidence="2" key="1">
    <citation type="journal article" date="2005" name="Nature">
        <title>The map-based sequence of the rice genome.</title>
        <authorList>
            <consortium name="International rice genome sequencing project (IRGSP)"/>
            <person name="Matsumoto T."/>
            <person name="Wu J."/>
            <person name="Kanamori H."/>
            <person name="Katayose Y."/>
            <person name="Fujisawa M."/>
            <person name="Namiki N."/>
            <person name="Mizuno H."/>
            <person name="Yamamoto K."/>
            <person name="Antonio B.A."/>
            <person name="Baba T."/>
            <person name="Sakata K."/>
            <person name="Nagamura Y."/>
            <person name="Aoki H."/>
            <person name="Arikawa K."/>
            <person name="Arita K."/>
            <person name="Bito T."/>
            <person name="Chiden Y."/>
            <person name="Fujitsuka N."/>
            <person name="Fukunaka R."/>
            <person name="Hamada M."/>
            <person name="Harada C."/>
            <person name="Hayashi A."/>
            <person name="Hijishita S."/>
            <person name="Honda M."/>
            <person name="Hosokawa S."/>
            <person name="Ichikawa Y."/>
            <person name="Idonuma A."/>
            <person name="Iijima M."/>
            <person name="Ikeda M."/>
            <person name="Ikeno M."/>
            <person name="Ito K."/>
            <person name="Ito S."/>
            <person name="Ito T."/>
            <person name="Ito Y."/>
            <person name="Ito Y."/>
            <person name="Iwabuchi A."/>
            <person name="Kamiya K."/>
            <person name="Karasawa W."/>
            <person name="Kurita K."/>
            <person name="Katagiri S."/>
            <person name="Kikuta A."/>
            <person name="Kobayashi H."/>
            <person name="Kobayashi N."/>
            <person name="Machita K."/>
            <person name="Maehara T."/>
            <person name="Masukawa M."/>
            <person name="Mizubayashi T."/>
            <person name="Mukai Y."/>
            <person name="Nagasaki H."/>
            <person name="Nagata Y."/>
            <person name="Naito S."/>
            <person name="Nakashima M."/>
            <person name="Nakama Y."/>
            <person name="Nakamichi Y."/>
            <person name="Nakamura M."/>
            <person name="Meguro A."/>
            <person name="Negishi M."/>
            <person name="Ohta I."/>
            <person name="Ohta T."/>
            <person name="Okamoto M."/>
            <person name="Ono N."/>
            <person name="Saji S."/>
            <person name="Sakaguchi M."/>
            <person name="Sakai K."/>
            <person name="Shibata M."/>
            <person name="Shimokawa T."/>
            <person name="Song J."/>
            <person name="Takazaki Y."/>
            <person name="Terasawa K."/>
            <person name="Tsugane M."/>
            <person name="Tsuji K."/>
            <person name="Ueda S."/>
            <person name="Waki K."/>
            <person name="Yamagata H."/>
            <person name="Yamamoto M."/>
            <person name="Yamamoto S."/>
            <person name="Yamane H."/>
            <person name="Yoshiki S."/>
            <person name="Yoshihara R."/>
            <person name="Yukawa K."/>
            <person name="Zhong H."/>
            <person name="Yano M."/>
            <person name="Yuan Q."/>
            <person name="Ouyang S."/>
            <person name="Liu J."/>
            <person name="Jones K.M."/>
            <person name="Gansberger K."/>
            <person name="Moffat K."/>
            <person name="Hill J."/>
            <person name="Bera J."/>
            <person name="Fadrosh D."/>
            <person name="Jin S."/>
            <person name="Johri S."/>
            <person name="Kim M."/>
            <person name="Overton L."/>
            <person name="Reardon M."/>
            <person name="Tsitrin T."/>
            <person name="Vuong H."/>
            <person name="Weaver B."/>
            <person name="Ciecko A."/>
            <person name="Tallon L."/>
            <person name="Jackson J."/>
            <person name="Pai G."/>
            <person name="Aken S.V."/>
            <person name="Utterback T."/>
            <person name="Reidmuller S."/>
            <person name="Feldblyum T."/>
            <person name="Hsiao J."/>
            <person name="Zismann V."/>
            <person name="Iobst S."/>
            <person name="de Vazeille A.R."/>
            <person name="Buell C.R."/>
            <person name="Ying K."/>
            <person name="Li Y."/>
            <person name="Lu T."/>
            <person name="Huang Y."/>
            <person name="Zhao Q."/>
            <person name="Feng Q."/>
            <person name="Zhang L."/>
            <person name="Zhu J."/>
            <person name="Weng Q."/>
            <person name="Mu J."/>
            <person name="Lu Y."/>
            <person name="Fan D."/>
            <person name="Liu Y."/>
            <person name="Guan J."/>
            <person name="Zhang Y."/>
            <person name="Yu S."/>
            <person name="Liu X."/>
            <person name="Zhang Y."/>
            <person name="Hong G."/>
            <person name="Han B."/>
            <person name="Choisne N."/>
            <person name="Demange N."/>
            <person name="Orjeda G."/>
            <person name="Samain S."/>
            <person name="Cattolico L."/>
            <person name="Pelletier E."/>
            <person name="Couloux A."/>
            <person name="Segurens B."/>
            <person name="Wincker P."/>
            <person name="D'Hont A."/>
            <person name="Scarpelli C."/>
            <person name="Weissenbach J."/>
            <person name="Salanoubat M."/>
            <person name="Quetier F."/>
            <person name="Yu Y."/>
            <person name="Kim H.R."/>
            <person name="Rambo T."/>
            <person name="Currie J."/>
            <person name="Collura K."/>
            <person name="Luo M."/>
            <person name="Yang T."/>
            <person name="Ammiraju J.S.S."/>
            <person name="Engler F."/>
            <person name="Soderlund C."/>
            <person name="Wing R.A."/>
            <person name="Palmer L.E."/>
            <person name="de la Bastide M."/>
            <person name="Spiegel L."/>
            <person name="Nascimento L."/>
            <person name="Zutavern T."/>
            <person name="O'Shaughnessy A."/>
            <person name="Dike S."/>
            <person name="Dedhia N."/>
            <person name="Preston R."/>
            <person name="Balija V."/>
            <person name="McCombie W.R."/>
            <person name="Chow T."/>
            <person name="Chen H."/>
            <person name="Chung M."/>
            <person name="Chen C."/>
            <person name="Shaw J."/>
            <person name="Wu H."/>
            <person name="Hsiao K."/>
            <person name="Chao Y."/>
            <person name="Chu M."/>
            <person name="Cheng C."/>
            <person name="Hour A."/>
            <person name="Lee P."/>
            <person name="Lin S."/>
            <person name="Lin Y."/>
            <person name="Liou J."/>
            <person name="Liu S."/>
            <person name="Hsing Y."/>
            <person name="Raghuvanshi S."/>
            <person name="Mohanty A."/>
            <person name="Bharti A.K."/>
            <person name="Gaur A."/>
            <person name="Gupta V."/>
            <person name="Kumar D."/>
            <person name="Ravi V."/>
            <person name="Vij S."/>
            <person name="Kapur A."/>
            <person name="Khurana P."/>
            <person name="Khurana P."/>
            <person name="Khurana J.P."/>
            <person name="Tyagi A.K."/>
            <person name="Gaikwad K."/>
            <person name="Singh A."/>
            <person name="Dalal V."/>
            <person name="Srivastava S."/>
            <person name="Dixit A."/>
            <person name="Pal A.K."/>
            <person name="Ghazi I.A."/>
            <person name="Yadav M."/>
            <person name="Pandit A."/>
            <person name="Bhargava A."/>
            <person name="Sureshbabu K."/>
            <person name="Batra K."/>
            <person name="Sharma T.R."/>
            <person name="Mohapatra T."/>
            <person name="Singh N.K."/>
            <person name="Messing J."/>
            <person name="Nelson A.B."/>
            <person name="Fuks G."/>
            <person name="Kavchok S."/>
            <person name="Keizer G."/>
            <person name="Linton E."/>
            <person name="Llaca V."/>
            <person name="Song R."/>
            <person name="Tanyolac B."/>
            <person name="Young S."/>
            <person name="Ho-Il K."/>
            <person name="Hahn J.H."/>
            <person name="Sangsakoo G."/>
            <person name="Vanavichit A."/>
            <person name="de Mattos Luiz.A.T."/>
            <person name="Zimmer P.D."/>
            <person name="Malone G."/>
            <person name="Dellagostin O."/>
            <person name="de Oliveira A.C."/>
            <person name="Bevan M."/>
            <person name="Bancroft I."/>
            <person name="Minx P."/>
            <person name="Cordum H."/>
            <person name="Wilson R."/>
            <person name="Cheng Z."/>
            <person name="Jin W."/>
            <person name="Jiang J."/>
            <person name="Leong S.A."/>
            <person name="Iwama H."/>
            <person name="Gojobori T."/>
            <person name="Itoh T."/>
            <person name="Niimura Y."/>
            <person name="Fujii Y."/>
            <person name="Habara T."/>
            <person name="Sakai H."/>
            <person name="Sato Y."/>
            <person name="Wilson G."/>
            <person name="Kumar K."/>
            <person name="McCouch S."/>
            <person name="Juretic N."/>
            <person name="Hoen D."/>
            <person name="Wright S."/>
            <person name="Bruskiewich R."/>
            <person name="Bureau T."/>
            <person name="Miyao A."/>
            <person name="Hirochika H."/>
            <person name="Nishikawa T."/>
            <person name="Kadowaki K."/>
            <person name="Sugiura M."/>
            <person name="Burr B."/>
            <person name="Sasaki T."/>
        </authorList>
    </citation>
    <scope>NUCLEOTIDE SEQUENCE [LARGE SCALE GENOMIC DNA]</scope>
    <source>
        <strain evidence="2">cv. Nipponbare</strain>
    </source>
</reference>
<sequence length="269" mass="30189">MEGVPGKERQPEFYMETTRTTRIGDTTNHETINTITTIGTTTSSTPNTINIQANIRQDTPPDIDFRDRHGYSPTVSVDTVRRYESSISDLAGHGSEEEDYPVVDYESDLQTNMSTTDFDEMGSKDGSSDNKLLDDFSCEEIQSGQSTSLDEIGIIVTNYSIRRIDQASRCRCRGEHASIRYFQPSTITQYVPKHALVCRHMHAQKAIQRLPRIIKEQLSTRVGYGRVHSIIENILDKCGVIASNLLTKTDDLSHSTGHGWTTREKVVNG</sequence>
<dbReference type="GO" id="GO:0008233">
    <property type="term" value="F:peptidase activity"/>
    <property type="evidence" value="ECO:0007669"/>
    <property type="project" value="UniProtKB-KW"/>
</dbReference>
<keyword evidence="1" id="KW-0378">Hydrolase</keyword>
<name>Q5Z7R1_ORYSJ</name>
<evidence type="ECO:0000313" key="2">
    <source>
        <dbReference type="Proteomes" id="UP000000763"/>
    </source>
</evidence>
<evidence type="ECO:0000313" key="1">
    <source>
        <dbReference type="EMBL" id="BAD61795.1"/>
    </source>
</evidence>
<accession>Q5Z7R1</accession>
<dbReference type="GO" id="GO:0006508">
    <property type="term" value="P:proteolysis"/>
    <property type="evidence" value="ECO:0007669"/>
    <property type="project" value="UniProtKB-KW"/>
</dbReference>
<protein>
    <submittedName>
        <fullName evidence="1">Ulp1 protease-like</fullName>
    </submittedName>
</protein>
<dbReference type="Proteomes" id="UP000000763">
    <property type="component" value="Chromosome 6"/>
</dbReference>
<keyword evidence="1" id="KW-0645">Protease</keyword>
<proteinExistence type="predicted"/>